<keyword evidence="2 4" id="KW-0012">Acyltransferase</keyword>
<dbReference type="PANTHER" id="PTHR10434">
    <property type="entry name" value="1-ACYL-SN-GLYCEROL-3-PHOSPHATE ACYLTRANSFERASE"/>
    <property type="match status" value="1"/>
</dbReference>
<dbReference type="EMBL" id="JBHLVF010000041">
    <property type="protein sequence ID" value="MFC0395185.1"/>
    <property type="molecule type" value="Genomic_DNA"/>
</dbReference>
<keyword evidence="5" id="KW-1185">Reference proteome</keyword>
<dbReference type="SUPFAM" id="SSF69593">
    <property type="entry name" value="Glycerol-3-phosphate (1)-acyltransferase"/>
    <property type="match status" value="1"/>
</dbReference>
<evidence type="ECO:0000259" key="3">
    <source>
        <dbReference type="SMART" id="SM00563"/>
    </source>
</evidence>
<organism evidence="4 5">
    <name type="scientific">Paenibacillus mendelii</name>
    <dbReference type="NCBI Taxonomy" id="206163"/>
    <lineage>
        <taxon>Bacteria</taxon>
        <taxon>Bacillati</taxon>
        <taxon>Bacillota</taxon>
        <taxon>Bacilli</taxon>
        <taxon>Bacillales</taxon>
        <taxon>Paenibacillaceae</taxon>
        <taxon>Paenibacillus</taxon>
    </lineage>
</organism>
<dbReference type="SMART" id="SM00563">
    <property type="entry name" value="PlsC"/>
    <property type="match status" value="1"/>
</dbReference>
<gene>
    <name evidence="4" type="ORF">ACFFJ8_27940</name>
</gene>
<name>A0ABV6JK19_9BACL</name>
<dbReference type="InterPro" id="IPR002123">
    <property type="entry name" value="Plipid/glycerol_acylTrfase"/>
</dbReference>
<dbReference type="Proteomes" id="UP001589818">
    <property type="component" value="Unassembled WGS sequence"/>
</dbReference>
<sequence length="192" mass="20935">MLYSICRSLLRFIYAVLFRFEASGLENIPATGPVVLCSNHISLLDPTTVGTKVSRKVHYMAKAELFNVPLFGSFIRELGAFPVKRGGVSKEAIRSAIALLQEGGVMGIFPEGTRNASASGMGKKGAAMIAMRSQATVIPVAIIGNYRIFSKMKIRYGQPIDLTAFIQDSSSDVLDRVTDAIMENIREMVRKG</sequence>
<keyword evidence="1" id="KW-0808">Transferase</keyword>
<dbReference type="GO" id="GO:0016746">
    <property type="term" value="F:acyltransferase activity"/>
    <property type="evidence" value="ECO:0007669"/>
    <property type="project" value="UniProtKB-KW"/>
</dbReference>
<protein>
    <submittedName>
        <fullName evidence="4">Lysophospholipid acyltransferase family protein</fullName>
    </submittedName>
</protein>
<evidence type="ECO:0000256" key="2">
    <source>
        <dbReference type="ARBA" id="ARBA00023315"/>
    </source>
</evidence>
<dbReference type="RefSeq" id="WP_204816316.1">
    <property type="nucleotide sequence ID" value="NZ_JANHOF010000001.1"/>
</dbReference>
<evidence type="ECO:0000256" key="1">
    <source>
        <dbReference type="ARBA" id="ARBA00022679"/>
    </source>
</evidence>
<accession>A0ABV6JK19</accession>
<comment type="caution">
    <text evidence="4">The sequence shown here is derived from an EMBL/GenBank/DDBJ whole genome shotgun (WGS) entry which is preliminary data.</text>
</comment>
<dbReference type="PANTHER" id="PTHR10434:SF11">
    <property type="entry name" value="1-ACYL-SN-GLYCEROL-3-PHOSPHATE ACYLTRANSFERASE"/>
    <property type="match status" value="1"/>
</dbReference>
<dbReference type="Pfam" id="PF01553">
    <property type="entry name" value="Acyltransferase"/>
    <property type="match status" value="1"/>
</dbReference>
<feature type="domain" description="Phospholipid/glycerol acyltransferase" evidence="3">
    <location>
        <begin position="34"/>
        <end position="145"/>
    </location>
</feature>
<evidence type="ECO:0000313" key="5">
    <source>
        <dbReference type="Proteomes" id="UP001589818"/>
    </source>
</evidence>
<reference evidence="4 5" key="1">
    <citation type="submission" date="2024-09" db="EMBL/GenBank/DDBJ databases">
        <authorList>
            <person name="Sun Q."/>
            <person name="Mori K."/>
        </authorList>
    </citation>
    <scope>NUCLEOTIDE SEQUENCE [LARGE SCALE GENOMIC DNA]</scope>
    <source>
        <strain evidence="4 5">CCM 4839</strain>
    </source>
</reference>
<dbReference type="CDD" id="cd07989">
    <property type="entry name" value="LPLAT_AGPAT-like"/>
    <property type="match status" value="1"/>
</dbReference>
<evidence type="ECO:0000313" key="4">
    <source>
        <dbReference type="EMBL" id="MFC0395185.1"/>
    </source>
</evidence>
<proteinExistence type="predicted"/>